<keyword evidence="6" id="KW-1185">Reference proteome</keyword>
<gene>
    <name evidence="5" type="ORF">C8R41DRAFT_915991</name>
</gene>
<proteinExistence type="predicted"/>
<evidence type="ECO:0000313" key="6">
    <source>
        <dbReference type="Proteomes" id="UP001150217"/>
    </source>
</evidence>
<dbReference type="InterPro" id="IPR047242">
    <property type="entry name" value="CDC5L/Cef1"/>
</dbReference>
<dbReference type="PANTHER" id="PTHR45885">
    <property type="entry name" value="CELL DIVISION CYCLE 5-LIKE PROTEIN"/>
    <property type="match status" value="1"/>
</dbReference>
<feature type="domain" description="Pre-mRNA splicing factor component Cdc5p/Cef1 C-terminal" evidence="4">
    <location>
        <begin position="38"/>
        <end position="266"/>
    </location>
</feature>
<keyword evidence="1" id="KW-0238">DNA-binding</keyword>
<feature type="region of interest" description="Disordered" evidence="3">
    <location>
        <begin position="326"/>
        <end position="346"/>
    </location>
</feature>
<evidence type="ECO:0000256" key="2">
    <source>
        <dbReference type="ARBA" id="ARBA00023242"/>
    </source>
</evidence>
<dbReference type="PANTHER" id="PTHR45885:SF1">
    <property type="entry name" value="CELL DIVISION CYCLE 5-LIKE PROTEIN"/>
    <property type="match status" value="1"/>
</dbReference>
<name>A0ABQ8VR64_9AGAR</name>
<feature type="region of interest" description="Disordered" evidence="3">
    <location>
        <begin position="1"/>
        <end position="73"/>
    </location>
</feature>
<accession>A0ABQ8VR64</accession>
<reference evidence="5" key="1">
    <citation type="submission" date="2022-08" db="EMBL/GenBank/DDBJ databases">
        <title>A Global Phylogenomic Analysis of the Shiitake Genus Lentinula.</title>
        <authorList>
            <consortium name="DOE Joint Genome Institute"/>
            <person name="Sierra-Patev S."/>
            <person name="Min B."/>
            <person name="Naranjo-Ortiz M."/>
            <person name="Looney B."/>
            <person name="Konkel Z."/>
            <person name="Slot J.C."/>
            <person name="Sakamoto Y."/>
            <person name="Steenwyk J.L."/>
            <person name="Rokas A."/>
            <person name="Carro J."/>
            <person name="Camarero S."/>
            <person name="Ferreira P."/>
            <person name="Molpeceres G."/>
            <person name="Ruiz-Duenas F.J."/>
            <person name="Serrano A."/>
            <person name="Henrissat B."/>
            <person name="Drula E."/>
            <person name="Hughes K.W."/>
            <person name="Mata J.L."/>
            <person name="Ishikawa N.K."/>
            <person name="Vargas-Isla R."/>
            <person name="Ushijima S."/>
            <person name="Smith C.A."/>
            <person name="Ahrendt S."/>
            <person name="Andreopoulos W."/>
            <person name="He G."/>
            <person name="Labutti K."/>
            <person name="Lipzen A."/>
            <person name="Ng V."/>
            <person name="Riley R."/>
            <person name="Sandor L."/>
            <person name="Barry K."/>
            <person name="Martinez A.T."/>
            <person name="Xiao Y."/>
            <person name="Gibbons J.G."/>
            <person name="Terashima K."/>
            <person name="Grigoriev I.V."/>
            <person name="Hibbett D.S."/>
        </authorList>
    </citation>
    <scope>NUCLEOTIDE SEQUENCE</scope>
    <source>
        <strain evidence="5">RHP3577 ss4</strain>
    </source>
</reference>
<evidence type="ECO:0000259" key="4">
    <source>
        <dbReference type="Pfam" id="PF11831"/>
    </source>
</evidence>
<evidence type="ECO:0000313" key="5">
    <source>
        <dbReference type="EMBL" id="KAJ4498883.1"/>
    </source>
</evidence>
<protein>
    <submittedName>
        <fullName evidence="5">Pre-mRNA splicing factor component-domain-containing protein</fullName>
    </submittedName>
</protein>
<evidence type="ECO:0000256" key="3">
    <source>
        <dbReference type="SAM" id="MobiDB-lite"/>
    </source>
</evidence>
<dbReference type="Proteomes" id="UP001150217">
    <property type="component" value="Unassembled WGS sequence"/>
</dbReference>
<feature type="region of interest" description="Disordered" evidence="3">
    <location>
        <begin position="414"/>
        <end position="433"/>
    </location>
</feature>
<dbReference type="EMBL" id="JANVFT010000013">
    <property type="protein sequence ID" value="KAJ4498883.1"/>
    <property type="molecule type" value="Genomic_DNA"/>
</dbReference>
<comment type="caution">
    <text evidence="5">The sequence shown here is derived from an EMBL/GenBank/DDBJ whole genome shotgun (WGS) entry which is preliminary data.</text>
</comment>
<evidence type="ECO:0000256" key="1">
    <source>
        <dbReference type="ARBA" id="ARBA00023125"/>
    </source>
</evidence>
<organism evidence="5 6">
    <name type="scientific">Lentinula lateritia</name>
    <dbReference type="NCBI Taxonomy" id="40482"/>
    <lineage>
        <taxon>Eukaryota</taxon>
        <taxon>Fungi</taxon>
        <taxon>Dikarya</taxon>
        <taxon>Basidiomycota</taxon>
        <taxon>Agaricomycotina</taxon>
        <taxon>Agaricomycetes</taxon>
        <taxon>Agaricomycetidae</taxon>
        <taxon>Agaricales</taxon>
        <taxon>Marasmiineae</taxon>
        <taxon>Omphalotaceae</taxon>
        <taxon>Lentinula</taxon>
    </lineage>
</organism>
<keyword evidence="2" id="KW-0539">Nucleus</keyword>
<sequence>MSIAQTPLLGEENIPMHTNTGGGTGFESATPRHQVAFTPNPLATPIRFGTGDVSATPRDMSVGSTPLRTPWRDNLSINPDGFPSIGDTPREQRLQAHSAKRALQIGMMNFPKPENNFELLVPEEENEGGDGEERGLLLSEEDAEERDAKLRRAREEEEKRILSRRTQVVRLGLPRPANFDAATLLEHLSLYDDVEEGELGAAQKLGDAELASLIQHNSLEHPIPGTSRPGGAKSTYEIPNDESFHAAKSLIHLELASLVGFPEANTDIDAVCKIPLPPFTSGLYLHDEEEDHPDASHSKQNMRHAMSTSPIRGALDSPLIYLQHPAPLSPPPTLPTPTALLPPAEEDHGDTLDVVLLSSLLGSSQKYHYSCNSALPFSALQIDQNDQSDSAPPNPHLLSPLSPQFVTGISAIGHVNQSPRSPSDGIGATSLEGSELDRSPLGLYSLLLDQTGIPSPASPSFGMSFGMYEEYKCSWTPRSLDSSSNDDGTARYITKSMTTAPHLSYPSPKSSHWPHRIPLHPPSHPPFLSPHISTELPMQSEFPHRSSPSIRYIELNGPVCDGEAPGSQSPTIRTFELPELEEDEDLETGFDSGLGLSLTSFPTMSEISPAPEDSSSRFSSLSHYILPNSPSLITCLPPTSGPISKPTLESDWDTPTSNLSQANFNDAGYDSATPSSMLLLDVNIESSQNIKFNPGRLPSPNTLVESLDSRLSHLPLDSSPSDIPLYADCPEKAQTSEKEAKTRERELVAQVELTDMCGAGEKITSTINVAPVKLPSSSLAVVEAEKAEAKATRKREKERHREVAAIVALTLFGGAHKVTDAFAELQTMYSNYQSFVRLQTNEAAVGPRRVDTLKEKVENLEQREKTLQERYAEL</sequence>
<dbReference type="Pfam" id="PF11831">
    <property type="entry name" value="Myb_Cef"/>
    <property type="match status" value="1"/>
</dbReference>
<dbReference type="InterPro" id="IPR021786">
    <property type="entry name" value="Cdc5p/Cef1_C"/>
</dbReference>